<keyword evidence="4" id="KW-1185">Reference proteome</keyword>
<evidence type="ECO:0000256" key="2">
    <source>
        <dbReference type="SAM" id="Phobius"/>
    </source>
</evidence>
<keyword evidence="2" id="KW-0812">Transmembrane</keyword>
<dbReference type="EMBL" id="JBHLTM010000036">
    <property type="protein sequence ID" value="MFC0684977.1"/>
    <property type="molecule type" value="Genomic_DNA"/>
</dbReference>
<proteinExistence type="predicted"/>
<dbReference type="PANTHER" id="PTHR32309">
    <property type="entry name" value="TYROSINE-PROTEIN KINASE"/>
    <property type="match status" value="1"/>
</dbReference>
<protein>
    <recommendedName>
        <fullName evidence="5">Capsular polysaccharide transport system permease protein</fullName>
    </recommendedName>
</protein>
<keyword evidence="2" id="KW-0472">Membrane</keyword>
<gene>
    <name evidence="3" type="ORF">ACFFF8_10255</name>
</gene>
<organism evidence="3 4">
    <name type="scientific">Novosphingobium clariflavum</name>
    <dbReference type="NCBI Taxonomy" id="2029884"/>
    <lineage>
        <taxon>Bacteria</taxon>
        <taxon>Pseudomonadati</taxon>
        <taxon>Pseudomonadota</taxon>
        <taxon>Alphaproteobacteria</taxon>
        <taxon>Sphingomonadales</taxon>
        <taxon>Sphingomonadaceae</taxon>
        <taxon>Novosphingobium</taxon>
    </lineage>
</organism>
<dbReference type="PANTHER" id="PTHR32309:SF13">
    <property type="entry name" value="FERRIC ENTEROBACTIN TRANSPORT PROTEIN FEPE"/>
    <property type="match status" value="1"/>
</dbReference>
<feature type="coiled-coil region" evidence="1">
    <location>
        <begin position="203"/>
        <end position="230"/>
    </location>
</feature>
<reference evidence="3 4" key="1">
    <citation type="submission" date="2024-09" db="EMBL/GenBank/DDBJ databases">
        <authorList>
            <person name="Sun Q."/>
            <person name="Mori K."/>
        </authorList>
    </citation>
    <scope>NUCLEOTIDE SEQUENCE [LARGE SCALE GENOMIC DNA]</scope>
    <source>
        <strain evidence="3 4">CICC 11035S</strain>
    </source>
</reference>
<comment type="caution">
    <text evidence="3">The sequence shown here is derived from an EMBL/GenBank/DDBJ whole genome shotgun (WGS) entry which is preliminary data.</text>
</comment>
<feature type="transmembrane region" description="Helical" evidence="2">
    <location>
        <begin position="37"/>
        <end position="58"/>
    </location>
</feature>
<evidence type="ECO:0000256" key="1">
    <source>
        <dbReference type="SAM" id="Coils"/>
    </source>
</evidence>
<name>A0ABV6S6Y3_9SPHN</name>
<dbReference type="Proteomes" id="UP001589858">
    <property type="component" value="Unassembled WGS sequence"/>
</dbReference>
<evidence type="ECO:0000313" key="3">
    <source>
        <dbReference type="EMBL" id="MFC0684977.1"/>
    </source>
</evidence>
<evidence type="ECO:0008006" key="5">
    <source>
        <dbReference type="Google" id="ProtNLM"/>
    </source>
</evidence>
<feature type="transmembrane region" description="Helical" evidence="2">
    <location>
        <begin position="362"/>
        <end position="386"/>
    </location>
</feature>
<keyword evidence="2" id="KW-1133">Transmembrane helix</keyword>
<evidence type="ECO:0000313" key="4">
    <source>
        <dbReference type="Proteomes" id="UP001589858"/>
    </source>
</evidence>
<dbReference type="InterPro" id="IPR050445">
    <property type="entry name" value="Bact_polysacc_biosynth/exp"/>
</dbReference>
<accession>A0ABV6S6Y3</accession>
<dbReference type="RefSeq" id="WP_267221334.1">
    <property type="nucleotide sequence ID" value="NZ_JAPCWC010000010.1"/>
</dbReference>
<keyword evidence="1" id="KW-0175">Coiled coil</keyword>
<sequence>MDTLTSQAAYDPLPPRSTMKDTALSRLQSGLKTLGQPIFLCTVLIPTLLAILYFGVFASDVYISESRFVVRSANKSSMSPLGLMLGGSGLSAASEESNAVQEYLGSRLALQEADSDGLLTRAYSAPAIFWFDRFGLGGKRDREHFYEYYLKRVKVENETTTQVVYLTVRAYDAKQAHAINERLLERSEALVNRLSDRARADAVAAAKAEADAAQERARSAARALAAYRNDAGVIDPEKEAAVRLQMISKLQDELLSVRTQLSQLQSYTPEASQIPYLRTQERALQTEIDQQTSGIAGGRKSLSATAARYQELQLDSEIAGKQLATALASLQDARNDASRKRAYVQRIADPSTPDYAMEPRRVIGIFATLLLGLIAWGVLSTLLVGIREHRD</sequence>